<keyword evidence="6" id="KW-0249">Electron transport</keyword>
<dbReference type="CDD" id="cd08760">
    <property type="entry name" value="Cyt_b561_FRRS1_like"/>
    <property type="match status" value="1"/>
</dbReference>
<dbReference type="CDD" id="cd08544">
    <property type="entry name" value="Reeler"/>
    <property type="match status" value="1"/>
</dbReference>
<dbReference type="OMA" id="FPMADMT"/>
<comment type="similarity">
    <text evidence="3">Belongs to the FRRS1 family.</text>
</comment>
<keyword evidence="12" id="KW-0732">Signal</keyword>
<feature type="transmembrane region" description="Helical" evidence="11">
    <location>
        <begin position="432"/>
        <end position="450"/>
    </location>
</feature>
<keyword evidence="17" id="KW-1185">Reference proteome</keyword>
<accession>T1GHB6</accession>
<organism evidence="16 17">
    <name type="scientific">Megaselia scalaris</name>
    <name type="common">Humpbacked fly</name>
    <name type="synonym">Phora scalaris</name>
    <dbReference type="NCBI Taxonomy" id="36166"/>
    <lineage>
        <taxon>Eukaryota</taxon>
        <taxon>Metazoa</taxon>
        <taxon>Ecdysozoa</taxon>
        <taxon>Arthropoda</taxon>
        <taxon>Hexapoda</taxon>
        <taxon>Insecta</taxon>
        <taxon>Pterygota</taxon>
        <taxon>Neoptera</taxon>
        <taxon>Endopterygota</taxon>
        <taxon>Diptera</taxon>
        <taxon>Brachycera</taxon>
        <taxon>Muscomorpha</taxon>
        <taxon>Platypezoidea</taxon>
        <taxon>Phoridae</taxon>
        <taxon>Megaseliini</taxon>
        <taxon>Megaselia</taxon>
    </lineage>
</organism>
<evidence type="ECO:0000259" key="13">
    <source>
        <dbReference type="PROSITE" id="PS50836"/>
    </source>
</evidence>
<dbReference type="EMBL" id="CAQQ02196157">
    <property type="status" value="NOT_ANNOTATED_CDS"/>
    <property type="molecule type" value="Genomic_DNA"/>
</dbReference>
<dbReference type="PANTHER" id="PTHR45828">
    <property type="entry name" value="CYTOCHROME B561/FERRIC REDUCTASE TRANSMEMBRANE"/>
    <property type="match status" value="1"/>
</dbReference>
<dbReference type="HOGENOM" id="CLU_028305_0_0_1"/>
<proteinExistence type="inferred from homology"/>
<name>T1GHB6_MEGSC</name>
<evidence type="ECO:0000256" key="5">
    <source>
        <dbReference type="ARBA" id="ARBA00022692"/>
    </source>
</evidence>
<dbReference type="InterPro" id="IPR051237">
    <property type="entry name" value="Ferric-chelate_Red/DefProt"/>
</dbReference>
<dbReference type="SMART" id="SM00665">
    <property type="entry name" value="B561"/>
    <property type="match status" value="1"/>
</dbReference>
<feature type="transmembrane region" description="Helical" evidence="11">
    <location>
        <begin position="462"/>
        <end position="482"/>
    </location>
</feature>
<evidence type="ECO:0000256" key="2">
    <source>
        <dbReference type="ARBA" id="ARBA00004141"/>
    </source>
</evidence>
<dbReference type="InterPro" id="IPR005018">
    <property type="entry name" value="DOMON_domain"/>
</dbReference>
<dbReference type="PROSITE" id="PS50836">
    <property type="entry name" value="DOMON"/>
    <property type="match status" value="1"/>
</dbReference>
<evidence type="ECO:0000259" key="14">
    <source>
        <dbReference type="PROSITE" id="PS50939"/>
    </source>
</evidence>
<evidence type="ECO:0000256" key="12">
    <source>
        <dbReference type="SAM" id="SignalP"/>
    </source>
</evidence>
<feature type="domain" description="Reelin" evidence="15">
    <location>
        <begin position="16"/>
        <end position="180"/>
    </location>
</feature>
<keyword evidence="10" id="KW-0325">Glycoprotein</keyword>
<keyword evidence="9 11" id="KW-0472">Membrane</keyword>
<feature type="transmembrane region" description="Helical" evidence="11">
    <location>
        <begin position="494"/>
        <end position="515"/>
    </location>
</feature>
<dbReference type="InterPro" id="IPR042307">
    <property type="entry name" value="Reeler_sf"/>
</dbReference>
<feature type="signal peptide" evidence="12">
    <location>
        <begin position="1"/>
        <end position="21"/>
    </location>
</feature>
<evidence type="ECO:0000313" key="16">
    <source>
        <dbReference type="EnsemblMetazoa" id="MESCA002806-PA"/>
    </source>
</evidence>
<evidence type="ECO:0000256" key="6">
    <source>
        <dbReference type="ARBA" id="ARBA00022982"/>
    </source>
</evidence>
<sequence>MNIFSTTVLLVLALVTPHTTPFPHGAPTSVCQSLLPKHHGTPPQPPQTAPYRIEVSSTTIGQGQTLGLRIIGQPAELPFEGFILQARSFNEPTQIIGSFNEVEHSKLMNCNDGTANSITHTSKHKKVNYYIEWNAPSNFVGEVFFNSTILAQFDKFWTGILSEKVNVVQGQVSLQTTQRPATAFTTTQTSFVPTSRPNAAPVDAVYSGCGQNKVCFGLPDNCIDRMSCTIFSSVKVRGDIFEIEMKVTDSEAAYVALGFSEDARMGDDLVTECVKERGQVAVYTSYTSGNPNYGTSRAGIAQNEAQLQDGQINNGQIYCRVQRPPQTTANGRTFNLATEKYHLLVAAGKSLKDNGAGYHDIGRNPSSQAINLAVVQELTSSSNLLIRLHGAFMITAWIGTTSLGILIARYFKQTWVGHQICGKDMWFAWHRMCMVTTWALTMAAFVMIFVQLRGWSGEQNPHALLGTITTVICFLQPIGALFRPAPNASTRPIFNWIHWLGGNVAHILSVVTIFYAVKLTKAELPGWFDWILVAFVVYHVAMHLLFSVAACLSDKKTATELAHSR</sequence>
<dbReference type="Pfam" id="PF02014">
    <property type="entry name" value="Reeler"/>
    <property type="match status" value="1"/>
</dbReference>
<feature type="domain" description="DOMON" evidence="13">
    <location>
        <begin position="226"/>
        <end position="348"/>
    </location>
</feature>
<evidence type="ECO:0000256" key="4">
    <source>
        <dbReference type="ARBA" id="ARBA00022448"/>
    </source>
</evidence>
<dbReference type="Pfam" id="PF03351">
    <property type="entry name" value="DOMON"/>
    <property type="match status" value="1"/>
</dbReference>
<feature type="domain" description="Cytochrome b561" evidence="14">
    <location>
        <begin position="352"/>
        <end position="552"/>
    </location>
</feature>
<evidence type="ECO:0000256" key="3">
    <source>
        <dbReference type="ARBA" id="ARBA00009195"/>
    </source>
</evidence>
<dbReference type="STRING" id="36166.T1GHB6"/>
<evidence type="ECO:0000256" key="11">
    <source>
        <dbReference type="SAM" id="Phobius"/>
    </source>
</evidence>
<reference evidence="16" key="2">
    <citation type="submission" date="2015-06" db="UniProtKB">
        <authorList>
            <consortium name="EnsemblMetazoa"/>
        </authorList>
    </citation>
    <scope>IDENTIFICATION</scope>
</reference>
<reference evidence="17" key="1">
    <citation type="submission" date="2013-02" db="EMBL/GenBank/DDBJ databases">
        <authorList>
            <person name="Hughes D."/>
        </authorList>
    </citation>
    <scope>NUCLEOTIDE SEQUENCE</scope>
    <source>
        <strain>Durham</strain>
        <strain evidence="17">NC isolate 2 -- Noor lab</strain>
    </source>
</reference>
<evidence type="ECO:0000259" key="15">
    <source>
        <dbReference type="PROSITE" id="PS51019"/>
    </source>
</evidence>
<feature type="transmembrane region" description="Helical" evidence="11">
    <location>
        <begin position="388"/>
        <end position="411"/>
    </location>
</feature>
<keyword evidence="4" id="KW-0813">Transport</keyword>
<protein>
    <recommendedName>
        <fullName evidence="18">Ferric-chelate reductase 1 homolog</fullName>
    </recommendedName>
</protein>
<comment type="cofactor">
    <cofactor evidence="1">
        <name>heme b</name>
        <dbReference type="ChEBI" id="CHEBI:60344"/>
    </cofactor>
</comment>
<evidence type="ECO:0000256" key="10">
    <source>
        <dbReference type="ARBA" id="ARBA00023180"/>
    </source>
</evidence>
<dbReference type="CDD" id="cd09628">
    <property type="entry name" value="DOMON_SDR_2_like"/>
    <property type="match status" value="1"/>
</dbReference>
<evidence type="ECO:0000313" key="17">
    <source>
        <dbReference type="Proteomes" id="UP000015102"/>
    </source>
</evidence>
<comment type="subcellular location">
    <subcellularLocation>
        <location evidence="2">Membrane</location>
        <topology evidence="2">Multi-pass membrane protein</topology>
    </subcellularLocation>
</comment>
<evidence type="ECO:0000256" key="1">
    <source>
        <dbReference type="ARBA" id="ARBA00001970"/>
    </source>
</evidence>
<dbReference type="InterPro" id="IPR002861">
    <property type="entry name" value="Reeler_dom"/>
</dbReference>
<feature type="transmembrane region" description="Helical" evidence="11">
    <location>
        <begin position="527"/>
        <end position="552"/>
    </location>
</feature>
<dbReference type="AlphaFoldDB" id="T1GHB6"/>
<evidence type="ECO:0000256" key="9">
    <source>
        <dbReference type="ARBA" id="ARBA00023136"/>
    </source>
</evidence>
<dbReference type="PROSITE" id="PS50939">
    <property type="entry name" value="CYTOCHROME_B561"/>
    <property type="match status" value="1"/>
</dbReference>
<dbReference type="PANTHER" id="PTHR45828:SF38">
    <property type="entry name" value="FERRIC-CHELATE REDUCTASE 1 HOMOLOG-RELATED"/>
    <property type="match status" value="1"/>
</dbReference>
<dbReference type="GO" id="GO:0140571">
    <property type="term" value="F:transmembrane ascorbate ferrireductase activity"/>
    <property type="evidence" value="ECO:0007669"/>
    <property type="project" value="TreeGrafter"/>
</dbReference>
<dbReference type="EnsemblMetazoa" id="MESCA002806-RA">
    <property type="protein sequence ID" value="MESCA002806-PA"/>
    <property type="gene ID" value="MESCA002806"/>
</dbReference>
<dbReference type="Proteomes" id="UP000015102">
    <property type="component" value="Unassembled WGS sequence"/>
</dbReference>
<keyword evidence="8" id="KW-0408">Iron</keyword>
<evidence type="ECO:0000256" key="8">
    <source>
        <dbReference type="ARBA" id="ARBA00023004"/>
    </source>
</evidence>
<evidence type="ECO:0000256" key="7">
    <source>
        <dbReference type="ARBA" id="ARBA00022989"/>
    </source>
</evidence>
<keyword evidence="7 11" id="KW-1133">Transmembrane helix</keyword>
<dbReference type="GO" id="GO:0016020">
    <property type="term" value="C:membrane"/>
    <property type="evidence" value="ECO:0007669"/>
    <property type="project" value="UniProtKB-SubCell"/>
</dbReference>
<dbReference type="Gene3D" id="2.60.40.4060">
    <property type="entry name" value="Reeler domain"/>
    <property type="match status" value="1"/>
</dbReference>
<keyword evidence="5 11" id="KW-0812">Transmembrane</keyword>
<feature type="chain" id="PRO_5004576943" description="Ferric-chelate reductase 1 homolog" evidence="12">
    <location>
        <begin position="22"/>
        <end position="565"/>
    </location>
</feature>
<dbReference type="InterPro" id="IPR006593">
    <property type="entry name" value="Cyt_b561/ferric_Rdtase_TM"/>
</dbReference>
<dbReference type="SMART" id="SM00664">
    <property type="entry name" value="DoH"/>
    <property type="match status" value="1"/>
</dbReference>
<dbReference type="Gene3D" id="1.20.120.1770">
    <property type="match status" value="1"/>
</dbReference>
<evidence type="ECO:0008006" key="18">
    <source>
        <dbReference type="Google" id="ProtNLM"/>
    </source>
</evidence>
<dbReference type="PROSITE" id="PS51019">
    <property type="entry name" value="REELIN"/>
    <property type="match status" value="1"/>
</dbReference>